<dbReference type="EC" id="2.7.1.148" evidence="2 10"/>
<dbReference type="Gene3D" id="3.30.70.890">
    <property type="entry name" value="GHMP kinase, C-terminal domain"/>
    <property type="match status" value="1"/>
</dbReference>
<dbReference type="GO" id="GO:0016114">
    <property type="term" value="P:terpenoid biosynthetic process"/>
    <property type="evidence" value="ECO:0007669"/>
    <property type="project" value="UniProtKB-UniRule"/>
</dbReference>
<sequence length="282" mass="30747">MQLDGPDFLAPAKLNLFLHVIGRRADGYHLLQSAFTLIDHADRLRFRIRDDGAIHRVNAVAGVPEEEDLAIRAARLLQASSGTGLGADIELEKRIPMGGGLGGGSSDAATVLLALDRLWGTNLGRPRLRELGAQLGADIPFFIFGRAAWVEGVGDVLRPLEVPPRWYVVLVPPTLVPTPEIFRAPELTRNTEALKIEDFSARLAGQKLRNDLQPVVLSRYPEVRRHLEWLASQGEARMTGSGGCVFAGYDSREQAERALAARPASMQGFVARGIEQHPLGAE</sequence>
<dbReference type="PANTHER" id="PTHR43527:SF2">
    <property type="entry name" value="4-DIPHOSPHOCYTIDYL-2-C-METHYL-D-ERYTHRITOL KINASE, CHLOROPLASTIC"/>
    <property type="match status" value="1"/>
</dbReference>
<dbReference type="InterPro" id="IPR036554">
    <property type="entry name" value="GHMP_kinase_C_sf"/>
</dbReference>
<feature type="active site" evidence="10">
    <location>
        <position position="13"/>
    </location>
</feature>
<dbReference type="GO" id="GO:0019288">
    <property type="term" value="P:isopentenyl diphosphate biosynthetic process, methylerythritol 4-phosphate pathway"/>
    <property type="evidence" value="ECO:0007669"/>
    <property type="project" value="UniProtKB-UniRule"/>
</dbReference>
<evidence type="ECO:0000256" key="7">
    <source>
        <dbReference type="ARBA" id="ARBA00022840"/>
    </source>
</evidence>
<keyword evidence="5 10" id="KW-0547">Nucleotide-binding</keyword>
<dbReference type="Gene3D" id="3.30.230.10">
    <property type="match status" value="1"/>
</dbReference>
<comment type="pathway">
    <text evidence="10">Isoprenoid biosynthesis; isopentenyl diphosphate biosynthesis via DXP pathway; isopentenyl diphosphate from 1-deoxy-D-xylulose 5-phosphate: step 3/6.</text>
</comment>
<keyword evidence="4 10" id="KW-0808">Transferase</keyword>
<dbReference type="InterPro" id="IPR020568">
    <property type="entry name" value="Ribosomal_Su5_D2-typ_SF"/>
</dbReference>
<feature type="domain" description="GHMP kinase N-terminal" evidence="11">
    <location>
        <begin position="69"/>
        <end position="146"/>
    </location>
</feature>
<feature type="binding site" evidence="10">
    <location>
        <begin position="96"/>
        <end position="106"/>
    </location>
    <ligand>
        <name>ATP</name>
        <dbReference type="ChEBI" id="CHEBI:30616"/>
    </ligand>
</feature>
<evidence type="ECO:0000256" key="1">
    <source>
        <dbReference type="ARBA" id="ARBA00009684"/>
    </source>
</evidence>
<reference evidence="13 14" key="1">
    <citation type="submission" date="2020-04" db="EMBL/GenBank/DDBJ databases">
        <title>Usitatibacter rugosus gen. nov., sp. nov. and Usitatibacter palustris sp. nov., novel members of Usitatibacteraceae fam. nov. within the order Nitrosomonadales isolated from soil.</title>
        <authorList>
            <person name="Huber K.J."/>
            <person name="Neumann-Schaal M."/>
            <person name="Geppert A."/>
            <person name="Luckner M."/>
            <person name="Wanner G."/>
            <person name="Overmann J."/>
        </authorList>
    </citation>
    <scope>NUCLEOTIDE SEQUENCE [LARGE SCALE GENOMIC DNA]</scope>
    <source>
        <strain evidence="13 14">Swamp67</strain>
    </source>
</reference>
<organism evidence="13 14">
    <name type="scientific">Usitatibacter palustris</name>
    <dbReference type="NCBI Taxonomy" id="2732487"/>
    <lineage>
        <taxon>Bacteria</taxon>
        <taxon>Pseudomonadati</taxon>
        <taxon>Pseudomonadota</taxon>
        <taxon>Betaproteobacteria</taxon>
        <taxon>Nitrosomonadales</taxon>
        <taxon>Usitatibacteraceae</taxon>
        <taxon>Usitatibacter</taxon>
    </lineage>
</organism>
<keyword evidence="8 10" id="KW-0414">Isoprene biosynthesis</keyword>
<dbReference type="UniPathway" id="UPA00056">
    <property type="reaction ID" value="UER00094"/>
</dbReference>
<dbReference type="InParanoid" id="A0A6M4H273"/>
<keyword evidence="7 10" id="KW-0067">ATP-binding</keyword>
<evidence type="ECO:0000256" key="2">
    <source>
        <dbReference type="ARBA" id="ARBA00012052"/>
    </source>
</evidence>
<keyword evidence="14" id="KW-1185">Reference proteome</keyword>
<dbReference type="AlphaFoldDB" id="A0A6M4H273"/>
<accession>A0A6M4H273</accession>
<evidence type="ECO:0000313" key="14">
    <source>
        <dbReference type="Proteomes" id="UP000503096"/>
    </source>
</evidence>
<evidence type="ECO:0000256" key="3">
    <source>
        <dbReference type="ARBA" id="ARBA00017473"/>
    </source>
</evidence>
<evidence type="ECO:0000259" key="11">
    <source>
        <dbReference type="Pfam" id="PF00288"/>
    </source>
</evidence>
<dbReference type="PIRSF" id="PIRSF010376">
    <property type="entry name" value="IspE"/>
    <property type="match status" value="1"/>
</dbReference>
<evidence type="ECO:0000313" key="13">
    <source>
        <dbReference type="EMBL" id="QJR13639.1"/>
    </source>
</evidence>
<dbReference type="Pfam" id="PF00288">
    <property type="entry name" value="GHMP_kinases_N"/>
    <property type="match status" value="1"/>
</dbReference>
<evidence type="ECO:0000256" key="6">
    <source>
        <dbReference type="ARBA" id="ARBA00022777"/>
    </source>
</evidence>
<dbReference type="InterPro" id="IPR004424">
    <property type="entry name" value="IspE"/>
</dbReference>
<evidence type="ECO:0000256" key="10">
    <source>
        <dbReference type="HAMAP-Rule" id="MF_00061"/>
    </source>
</evidence>
<dbReference type="NCBIfam" id="TIGR00154">
    <property type="entry name" value="ispE"/>
    <property type="match status" value="1"/>
</dbReference>
<dbReference type="PANTHER" id="PTHR43527">
    <property type="entry name" value="4-DIPHOSPHOCYTIDYL-2-C-METHYL-D-ERYTHRITOL KINASE, CHLOROPLASTIC"/>
    <property type="match status" value="1"/>
</dbReference>
<gene>
    <name evidence="10 13" type="primary">ispE</name>
    <name evidence="13" type="ORF">DSM104440_00423</name>
</gene>
<dbReference type="SUPFAM" id="SSF54211">
    <property type="entry name" value="Ribosomal protein S5 domain 2-like"/>
    <property type="match status" value="1"/>
</dbReference>
<dbReference type="Pfam" id="PF08544">
    <property type="entry name" value="GHMP_kinases_C"/>
    <property type="match status" value="1"/>
</dbReference>
<comment type="catalytic activity">
    <reaction evidence="10">
        <text>4-CDP-2-C-methyl-D-erythritol + ATP = 4-CDP-2-C-methyl-D-erythritol 2-phosphate + ADP + H(+)</text>
        <dbReference type="Rhea" id="RHEA:18437"/>
        <dbReference type="ChEBI" id="CHEBI:15378"/>
        <dbReference type="ChEBI" id="CHEBI:30616"/>
        <dbReference type="ChEBI" id="CHEBI:57823"/>
        <dbReference type="ChEBI" id="CHEBI:57919"/>
        <dbReference type="ChEBI" id="CHEBI:456216"/>
        <dbReference type="EC" id="2.7.1.148"/>
    </reaction>
</comment>
<dbReference type="EMBL" id="CP053073">
    <property type="protein sequence ID" value="QJR13639.1"/>
    <property type="molecule type" value="Genomic_DNA"/>
</dbReference>
<dbReference type="GO" id="GO:0005524">
    <property type="term" value="F:ATP binding"/>
    <property type="evidence" value="ECO:0007669"/>
    <property type="project" value="UniProtKB-UniRule"/>
</dbReference>
<feature type="active site" evidence="10">
    <location>
        <position position="138"/>
    </location>
</feature>
<comment type="function">
    <text evidence="10">Catalyzes the phosphorylation of the position 2 hydroxy group of 4-diphosphocytidyl-2C-methyl-D-erythritol.</text>
</comment>
<dbReference type="RefSeq" id="WP_171160392.1">
    <property type="nucleotide sequence ID" value="NZ_CP053073.1"/>
</dbReference>
<dbReference type="GO" id="GO:0050515">
    <property type="term" value="F:4-(cytidine 5'-diphospho)-2-C-methyl-D-erythritol kinase activity"/>
    <property type="evidence" value="ECO:0007669"/>
    <property type="project" value="UniProtKB-UniRule"/>
</dbReference>
<evidence type="ECO:0000256" key="9">
    <source>
        <dbReference type="ARBA" id="ARBA00032554"/>
    </source>
</evidence>
<dbReference type="SUPFAM" id="SSF55060">
    <property type="entry name" value="GHMP Kinase, C-terminal domain"/>
    <property type="match status" value="1"/>
</dbReference>
<dbReference type="HAMAP" id="MF_00061">
    <property type="entry name" value="IspE"/>
    <property type="match status" value="1"/>
</dbReference>
<dbReference type="InterPro" id="IPR013750">
    <property type="entry name" value="GHMP_kinase_C_dom"/>
</dbReference>
<dbReference type="InterPro" id="IPR006204">
    <property type="entry name" value="GHMP_kinase_N_dom"/>
</dbReference>
<evidence type="ECO:0000256" key="5">
    <source>
        <dbReference type="ARBA" id="ARBA00022741"/>
    </source>
</evidence>
<comment type="similarity">
    <text evidence="1 10">Belongs to the GHMP kinase family. IspE subfamily.</text>
</comment>
<evidence type="ECO:0000256" key="4">
    <source>
        <dbReference type="ARBA" id="ARBA00022679"/>
    </source>
</evidence>
<dbReference type="InterPro" id="IPR014721">
    <property type="entry name" value="Ribsml_uS5_D2-typ_fold_subgr"/>
</dbReference>
<dbReference type="Proteomes" id="UP000503096">
    <property type="component" value="Chromosome"/>
</dbReference>
<keyword evidence="6 10" id="KW-0418">Kinase</keyword>
<dbReference type="KEGG" id="upl:DSM104440_00423"/>
<proteinExistence type="inferred from homology"/>
<evidence type="ECO:0000259" key="12">
    <source>
        <dbReference type="Pfam" id="PF08544"/>
    </source>
</evidence>
<evidence type="ECO:0000256" key="8">
    <source>
        <dbReference type="ARBA" id="ARBA00023229"/>
    </source>
</evidence>
<name>A0A6M4H273_9PROT</name>
<protein>
    <recommendedName>
        <fullName evidence="3 10">4-diphosphocytidyl-2-C-methyl-D-erythritol kinase</fullName>
        <shortName evidence="10">CMK</shortName>
        <ecNumber evidence="2 10">2.7.1.148</ecNumber>
    </recommendedName>
    <alternativeName>
        <fullName evidence="9 10">4-(cytidine-5'-diphospho)-2-C-methyl-D-erythritol kinase</fullName>
    </alternativeName>
</protein>
<dbReference type="FunCoup" id="A0A6M4H273">
    <property type="interactions" value="302"/>
</dbReference>
<feature type="domain" description="GHMP kinase C-terminal" evidence="12">
    <location>
        <begin position="201"/>
        <end position="262"/>
    </location>
</feature>